<accession>A0A8X8B595</accession>
<keyword evidence="2" id="KW-1185">Reference proteome</keyword>
<sequence length="190" mass="21052">MYKSADEDERRTNEQLLCLSMNPSHPFDFTLAVPPPPHDALKVETLKMVWFPSGSRVTRIAASMCASIVVRRIQHGLRLLRASFSASIAQAMAEEVPLPSSVATFQPVNHLNLLQKRVICILRKRNAEPVTEVCGQLTQEFFKGDTLQWLSRAELVVVSLNTEEARHGGGGASCLCSPESEDNASWWYGG</sequence>
<organism evidence="1 2">
    <name type="scientific">Brassica carinata</name>
    <name type="common">Ethiopian mustard</name>
    <name type="synonym">Abyssinian cabbage</name>
    <dbReference type="NCBI Taxonomy" id="52824"/>
    <lineage>
        <taxon>Eukaryota</taxon>
        <taxon>Viridiplantae</taxon>
        <taxon>Streptophyta</taxon>
        <taxon>Embryophyta</taxon>
        <taxon>Tracheophyta</taxon>
        <taxon>Spermatophyta</taxon>
        <taxon>Magnoliopsida</taxon>
        <taxon>eudicotyledons</taxon>
        <taxon>Gunneridae</taxon>
        <taxon>Pentapetalae</taxon>
        <taxon>rosids</taxon>
        <taxon>malvids</taxon>
        <taxon>Brassicales</taxon>
        <taxon>Brassicaceae</taxon>
        <taxon>Brassiceae</taxon>
        <taxon>Brassica</taxon>
    </lineage>
</organism>
<evidence type="ECO:0000313" key="1">
    <source>
        <dbReference type="EMBL" id="KAG2323080.1"/>
    </source>
</evidence>
<proteinExistence type="predicted"/>
<evidence type="ECO:0000313" key="2">
    <source>
        <dbReference type="Proteomes" id="UP000886595"/>
    </source>
</evidence>
<name>A0A8X8B595_BRACI</name>
<dbReference type="AlphaFoldDB" id="A0A8X8B595"/>
<comment type="caution">
    <text evidence="1">The sequence shown here is derived from an EMBL/GenBank/DDBJ whole genome shotgun (WGS) entry which is preliminary data.</text>
</comment>
<gene>
    <name evidence="1" type="ORF">Bca52824_016293</name>
</gene>
<protein>
    <submittedName>
        <fullName evidence="1">Uncharacterized protein</fullName>
    </submittedName>
</protein>
<reference evidence="1 2" key="1">
    <citation type="submission" date="2020-02" db="EMBL/GenBank/DDBJ databases">
        <authorList>
            <person name="Ma Q."/>
            <person name="Huang Y."/>
            <person name="Song X."/>
            <person name="Pei D."/>
        </authorList>
    </citation>
    <scope>NUCLEOTIDE SEQUENCE [LARGE SCALE GENOMIC DNA]</scope>
    <source>
        <strain evidence="1">Sxm20200214</strain>
        <tissue evidence="1">Leaf</tissue>
    </source>
</reference>
<dbReference type="EMBL" id="JAAMPC010000003">
    <property type="protein sequence ID" value="KAG2323080.1"/>
    <property type="molecule type" value="Genomic_DNA"/>
</dbReference>
<dbReference type="OrthoDB" id="10507726at2759"/>
<dbReference type="Proteomes" id="UP000886595">
    <property type="component" value="Unassembled WGS sequence"/>
</dbReference>